<feature type="non-terminal residue" evidence="1">
    <location>
        <position position="84"/>
    </location>
</feature>
<organism evidence="1 2">
    <name type="scientific">Galemys pyrenaicus</name>
    <name type="common">Iberian desman</name>
    <name type="synonym">Pyrenean desman</name>
    <dbReference type="NCBI Taxonomy" id="202257"/>
    <lineage>
        <taxon>Eukaryota</taxon>
        <taxon>Metazoa</taxon>
        <taxon>Chordata</taxon>
        <taxon>Craniata</taxon>
        <taxon>Vertebrata</taxon>
        <taxon>Euteleostomi</taxon>
        <taxon>Mammalia</taxon>
        <taxon>Eutheria</taxon>
        <taxon>Laurasiatheria</taxon>
        <taxon>Eulipotyphla</taxon>
        <taxon>Talpidae</taxon>
        <taxon>Galemys</taxon>
    </lineage>
</organism>
<evidence type="ECO:0000313" key="1">
    <source>
        <dbReference type="EMBL" id="KAG8525024.1"/>
    </source>
</evidence>
<gene>
    <name evidence="1" type="ORF">J0S82_015333</name>
</gene>
<comment type="caution">
    <text evidence="1">The sequence shown here is derived from an EMBL/GenBank/DDBJ whole genome shotgun (WGS) entry which is preliminary data.</text>
</comment>
<proteinExistence type="predicted"/>
<accession>A0A8J6DYH5</accession>
<evidence type="ECO:0000313" key="2">
    <source>
        <dbReference type="Proteomes" id="UP000700334"/>
    </source>
</evidence>
<dbReference type="AlphaFoldDB" id="A0A8J6DYH5"/>
<dbReference type="OrthoDB" id="6270329at2759"/>
<feature type="non-terminal residue" evidence="1">
    <location>
        <position position="1"/>
    </location>
</feature>
<sequence length="84" mass="8970">VLSVWSSLSSSPKVLEDRQSVTYLTSYGPIPGVLRGLQPARSHVSVSTRKQHCDLDTQHCSQWAVGVASGDMSCDSVLGRTGVP</sequence>
<protein>
    <submittedName>
        <fullName evidence="1">Uncharacterized protein</fullName>
    </submittedName>
</protein>
<keyword evidence="2" id="KW-1185">Reference proteome</keyword>
<name>A0A8J6DYH5_GALPY</name>
<dbReference type="EMBL" id="JAGFMF010010553">
    <property type="protein sequence ID" value="KAG8525024.1"/>
    <property type="molecule type" value="Genomic_DNA"/>
</dbReference>
<reference evidence="1" key="1">
    <citation type="journal article" date="2021" name="Evol. Appl.">
        <title>The genome of the Pyrenean desman and the effects of bottlenecks and inbreeding on the genomic landscape of an endangered species.</title>
        <authorList>
            <person name="Escoda L."/>
            <person name="Castresana J."/>
        </authorList>
    </citation>
    <scope>NUCLEOTIDE SEQUENCE</scope>
    <source>
        <strain evidence="1">IBE-C5619</strain>
    </source>
</reference>
<dbReference type="Proteomes" id="UP000700334">
    <property type="component" value="Unassembled WGS sequence"/>
</dbReference>